<sequence length="483" mass="53336">MHRAVRWVHRVLWHQVRGVARGEWVREFRGGLVTRARGGLWRGALSDRWPPIGTLARAWPTRLEAPESCVETPYENGRRLMAASSASNEGAREGVASKEAAAPPRPDATASSADSVGARVLPPPPTPSPTMRVHKQRKIKGRTAPEPAAAHVCAAYCLASGYRLSELRDVLAAMPLITAIDTTQYANDVLHFRVGVAAAPDEQPHPTPPPTGHAFFFESGASVFWDVHEEARCELLRIARRCDTQPGYVSAVALEEFDHEFEFFIARDSTPESAGGAALTGASEAAHLRPDTESADQERPAAGTSPAPPFPPYHPPVTFRNDCIYLQDYADTLSLVAVSFGLAQSAKLLVFEFGIDRLVQDTRRLPEELALHGRFQTVASGDIKRRIGQLLIAKYSVALLSDILDTPDMFWEYSNREPVYNQCVQMVDLQKRARLLDKRMDIVKDSLALLNSELTSESTHRVERAIVALIAIEVAMEILNKLW</sequence>
<evidence type="ECO:0000256" key="1">
    <source>
        <dbReference type="ARBA" id="ARBA00008306"/>
    </source>
</evidence>
<dbReference type="AlphaFoldDB" id="A0AAV9IZ06"/>
<evidence type="ECO:0000256" key="2">
    <source>
        <dbReference type="SAM" id="MobiDB-lite"/>
    </source>
</evidence>
<dbReference type="PANTHER" id="PTHR16255">
    <property type="entry name" value="REQUIRED FOR MEIOTIC NUCLEAR DIVISION PROTEIN 1 HOMOLOG"/>
    <property type="match status" value="1"/>
</dbReference>
<comment type="caution">
    <text evidence="4">The sequence shown here is derived from an EMBL/GenBank/DDBJ whole genome shotgun (WGS) entry which is preliminary data.</text>
</comment>
<dbReference type="Pfam" id="PF02582">
    <property type="entry name" value="DUF155"/>
    <property type="match status" value="1"/>
</dbReference>
<accession>A0AAV9IZ06</accession>
<evidence type="ECO:0000313" key="5">
    <source>
        <dbReference type="Proteomes" id="UP001301350"/>
    </source>
</evidence>
<feature type="region of interest" description="Disordered" evidence="2">
    <location>
        <begin position="82"/>
        <end position="133"/>
    </location>
</feature>
<dbReference type="Proteomes" id="UP001301350">
    <property type="component" value="Unassembled WGS sequence"/>
</dbReference>
<reference evidence="4 5" key="1">
    <citation type="submission" date="2022-07" db="EMBL/GenBank/DDBJ databases">
        <title>Genome-wide signatures of adaptation to extreme environments.</title>
        <authorList>
            <person name="Cho C.H."/>
            <person name="Yoon H.S."/>
        </authorList>
    </citation>
    <scope>NUCLEOTIDE SEQUENCE [LARGE SCALE GENOMIC DNA]</scope>
    <source>
        <strain evidence="4 5">DBV 063 E5</strain>
    </source>
</reference>
<keyword evidence="5" id="KW-1185">Reference proteome</keyword>
<feature type="region of interest" description="Disordered" evidence="2">
    <location>
        <begin position="274"/>
        <end position="313"/>
    </location>
</feature>
<protein>
    <recommendedName>
        <fullName evidence="3">DUF155 domain-containing protein</fullName>
    </recommendedName>
</protein>
<feature type="domain" description="DUF155" evidence="3">
    <location>
        <begin position="215"/>
        <end position="436"/>
    </location>
</feature>
<comment type="similarity">
    <text evidence="1">Belongs to the RMD1/sif2 family.</text>
</comment>
<dbReference type="EMBL" id="JANCYW010000012">
    <property type="protein sequence ID" value="KAK4537494.1"/>
    <property type="molecule type" value="Genomic_DNA"/>
</dbReference>
<dbReference type="InterPro" id="IPR003734">
    <property type="entry name" value="DUF155"/>
</dbReference>
<dbReference type="InterPro" id="IPR051624">
    <property type="entry name" value="RMD1/Sad1-interacting"/>
</dbReference>
<proteinExistence type="inferred from homology"/>
<name>A0AAV9IZ06_CYACA</name>
<evidence type="ECO:0000313" key="4">
    <source>
        <dbReference type="EMBL" id="KAK4537494.1"/>
    </source>
</evidence>
<gene>
    <name evidence="4" type="ORF">CDCA_CDCA12G3519</name>
</gene>
<dbReference type="GO" id="GO:0005739">
    <property type="term" value="C:mitochondrion"/>
    <property type="evidence" value="ECO:0007669"/>
    <property type="project" value="UniProtKB-ARBA"/>
</dbReference>
<evidence type="ECO:0000259" key="3">
    <source>
        <dbReference type="Pfam" id="PF02582"/>
    </source>
</evidence>
<dbReference type="PANTHER" id="PTHR16255:SF1">
    <property type="entry name" value="REQUIRED FOR MEIOTIC NUCLEAR DIVISION PROTEIN 1 HOMOLOG"/>
    <property type="match status" value="1"/>
</dbReference>
<feature type="compositionally biased region" description="Basic and acidic residues" evidence="2">
    <location>
        <begin position="286"/>
        <end position="299"/>
    </location>
</feature>
<organism evidence="4 5">
    <name type="scientific">Cyanidium caldarium</name>
    <name type="common">Red alga</name>
    <dbReference type="NCBI Taxonomy" id="2771"/>
    <lineage>
        <taxon>Eukaryota</taxon>
        <taxon>Rhodophyta</taxon>
        <taxon>Bangiophyceae</taxon>
        <taxon>Cyanidiales</taxon>
        <taxon>Cyanidiaceae</taxon>
        <taxon>Cyanidium</taxon>
    </lineage>
</organism>